<reference evidence="3" key="1">
    <citation type="submission" date="2023-04" db="EMBL/GenBank/DDBJ databases">
        <title>Black Yeasts Isolated from many extreme environments.</title>
        <authorList>
            <person name="Coleine C."/>
            <person name="Stajich J.E."/>
            <person name="Selbmann L."/>
        </authorList>
    </citation>
    <scope>NUCLEOTIDE SEQUENCE</scope>
    <source>
        <strain evidence="3">CCFEE 5312</strain>
    </source>
</reference>
<dbReference type="EMBL" id="JAWDJX010000004">
    <property type="protein sequence ID" value="KAK3057204.1"/>
    <property type="molecule type" value="Genomic_DNA"/>
</dbReference>
<evidence type="ECO:0000313" key="3">
    <source>
        <dbReference type="EMBL" id="KAK3057204.1"/>
    </source>
</evidence>
<feature type="region of interest" description="Disordered" evidence="1">
    <location>
        <begin position="1"/>
        <end position="97"/>
    </location>
</feature>
<dbReference type="InterPro" id="IPR000073">
    <property type="entry name" value="AB_hydrolase_1"/>
</dbReference>
<dbReference type="InterPro" id="IPR029058">
    <property type="entry name" value="AB_hydrolase_fold"/>
</dbReference>
<accession>A0AAJ0GGS0</accession>
<dbReference type="Proteomes" id="UP001271007">
    <property type="component" value="Unassembled WGS sequence"/>
</dbReference>
<sequence length="388" mass="43323">MADPYFGAASHGRAADPEEFALQELRKSVHVHTTDTNPFLTPAESMEEVEEQEEDEPLLEPPDKSRLNPRHPYGRFNSNSTQNSRTAPQPEPRRHSRINLLTPPQSPIPNAPLIICLHGSNDSCMRSWLSLIEVLYKSGHRVLLYDRPSQNPHAGQGADLKPHRAVSELCSYLYSMELRGPFVFIAHSYGGCIARLFLQQKPKEVAGMVLVETGSETALAPAVEEEQYKRQILQDAPLSVVRGNTLRRKQDEWVKAAAMAKTEAQKAQLEPQRLMLERWEHEDEKMKRKQLSLSRRSRYTQVPNVGHHVIRDRPEAVVEEVKWVMQELAGKGITTGTRPMVSSRPSYSGGAGGLSRSVSSAGAGLKRGLSTRLQRTFSRKGKAGAEIG</sequence>
<dbReference type="SUPFAM" id="SSF53474">
    <property type="entry name" value="alpha/beta-Hydrolases"/>
    <property type="match status" value="1"/>
</dbReference>
<dbReference type="Pfam" id="PF12697">
    <property type="entry name" value="Abhydrolase_6"/>
    <property type="match status" value="1"/>
</dbReference>
<dbReference type="PANTHER" id="PTHR43194">
    <property type="entry name" value="HYDROLASE ALPHA/BETA FOLD FAMILY"/>
    <property type="match status" value="1"/>
</dbReference>
<dbReference type="AlphaFoldDB" id="A0AAJ0GGS0"/>
<evidence type="ECO:0000256" key="1">
    <source>
        <dbReference type="SAM" id="MobiDB-lite"/>
    </source>
</evidence>
<evidence type="ECO:0000259" key="2">
    <source>
        <dbReference type="Pfam" id="PF12697"/>
    </source>
</evidence>
<dbReference type="Gene3D" id="3.40.50.1820">
    <property type="entry name" value="alpha/beta hydrolase"/>
    <property type="match status" value="1"/>
</dbReference>
<protein>
    <recommendedName>
        <fullName evidence="2">AB hydrolase-1 domain-containing protein</fullName>
    </recommendedName>
</protein>
<name>A0AAJ0GGS0_9PEZI</name>
<proteinExistence type="predicted"/>
<dbReference type="PANTHER" id="PTHR43194:SF2">
    <property type="entry name" value="PEROXISOMAL MEMBRANE PROTEIN LPX1"/>
    <property type="match status" value="1"/>
</dbReference>
<keyword evidence="4" id="KW-1185">Reference proteome</keyword>
<organism evidence="3 4">
    <name type="scientific">Extremus antarcticus</name>
    <dbReference type="NCBI Taxonomy" id="702011"/>
    <lineage>
        <taxon>Eukaryota</taxon>
        <taxon>Fungi</taxon>
        <taxon>Dikarya</taxon>
        <taxon>Ascomycota</taxon>
        <taxon>Pezizomycotina</taxon>
        <taxon>Dothideomycetes</taxon>
        <taxon>Dothideomycetidae</taxon>
        <taxon>Mycosphaerellales</taxon>
        <taxon>Extremaceae</taxon>
        <taxon>Extremus</taxon>
    </lineage>
</organism>
<gene>
    <name evidence="3" type="ORF">LTR09_002243</name>
</gene>
<evidence type="ECO:0000313" key="4">
    <source>
        <dbReference type="Proteomes" id="UP001271007"/>
    </source>
</evidence>
<feature type="compositionally biased region" description="Polar residues" evidence="1">
    <location>
        <begin position="76"/>
        <end position="87"/>
    </location>
</feature>
<feature type="domain" description="AB hydrolase-1" evidence="2">
    <location>
        <begin position="114"/>
        <end position="319"/>
    </location>
</feature>
<dbReference type="InterPro" id="IPR050228">
    <property type="entry name" value="Carboxylesterase_BioH"/>
</dbReference>
<feature type="region of interest" description="Disordered" evidence="1">
    <location>
        <begin position="335"/>
        <end position="367"/>
    </location>
</feature>
<feature type="compositionally biased region" description="Acidic residues" evidence="1">
    <location>
        <begin position="45"/>
        <end position="58"/>
    </location>
</feature>
<comment type="caution">
    <text evidence="3">The sequence shown here is derived from an EMBL/GenBank/DDBJ whole genome shotgun (WGS) entry which is preliminary data.</text>
</comment>